<dbReference type="PANTHER" id="PTHR12940">
    <property type="entry name" value="ES-2 PROTEIN - RELATED"/>
    <property type="match status" value="1"/>
</dbReference>
<evidence type="ECO:0000256" key="2">
    <source>
        <dbReference type="ARBA" id="ARBA00009072"/>
    </source>
</evidence>
<dbReference type="AlphaFoldDB" id="A0A8T0GXR6"/>
<accession>A0A8T0GXR6</accession>
<feature type="region of interest" description="Disordered" evidence="4">
    <location>
        <begin position="229"/>
        <end position="250"/>
    </location>
</feature>
<protein>
    <submittedName>
        <fullName evidence="5">Uncharacterized protein</fullName>
    </submittedName>
</protein>
<feature type="region of interest" description="Disordered" evidence="4">
    <location>
        <begin position="420"/>
        <end position="442"/>
    </location>
</feature>
<feature type="region of interest" description="Disordered" evidence="4">
    <location>
        <begin position="1"/>
        <end position="33"/>
    </location>
</feature>
<evidence type="ECO:0000313" key="6">
    <source>
        <dbReference type="Proteomes" id="UP000822688"/>
    </source>
</evidence>
<evidence type="ECO:0000256" key="4">
    <source>
        <dbReference type="SAM" id="MobiDB-lite"/>
    </source>
</evidence>
<dbReference type="EMBL" id="CM026429">
    <property type="protein sequence ID" value="KAG0563810.1"/>
    <property type="molecule type" value="Genomic_DNA"/>
</dbReference>
<keyword evidence="6" id="KW-1185">Reference proteome</keyword>
<evidence type="ECO:0000256" key="3">
    <source>
        <dbReference type="ARBA" id="ARBA00023242"/>
    </source>
</evidence>
<dbReference type="PANTHER" id="PTHR12940:SF0">
    <property type="entry name" value="SPLICING FACTOR ESS-2 HOMOLOG"/>
    <property type="match status" value="1"/>
</dbReference>
<evidence type="ECO:0000313" key="5">
    <source>
        <dbReference type="EMBL" id="KAG0563810.1"/>
    </source>
</evidence>
<dbReference type="Pfam" id="PF09751">
    <property type="entry name" value="Es2"/>
    <property type="match status" value="1"/>
</dbReference>
<keyword evidence="3" id="KW-0539">Nucleus</keyword>
<evidence type="ECO:0000256" key="1">
    <source>
        <dbReference type="ARBA" id="ARBA00004123"/>
    </source>
</evidence>
<reference evidence="5" key="1">
    <citation type="submission" date="2020-06" db="EMBL/GenBank/DDBJ databases">
        <title>WGS assembly of Ceratodon purpureus strain R40.</title>
        <authorList>
            <person name="Carey S.B."/>
            <person name="Jenkins J."/>
            <person name="Shu S."/>
            <person name="Lovell J.T."/>
            <person name="Sreedasyam A."/>
            <person name="Maumus F."/>
            <person name="Tiley G.P."/>
            <person name="Fernandez-Pozo N."/>
            <person name="Barry K."/>
            <person name="Chen C."/>
            <person name="Wang M."/>
            <person name="Lipzen A."/>
            <person name="Daum C."/>
            <person name="Saski C.A."/>
            <person name="Payton A.C."/>
            <person name="Mcbreen J.C."/>
            <person name="Conrad R.E."/>
            <person name="Kollar L.M."/>
            <person name="Olsson S."/>
            <person name="Huttunen S."/>
            <person name="Landis J.B."/>
            <person name="Wickett N.J."/>
            <person name="Johnson M.G."/>
            <person name="Rensing S.A."/>
            <person name="Grimwood J."/>
            <person name="Schmutz J."/>
            <person name="Mcdaniel S.F."/>
        </authorList>
    </citation>
    <scope>NUCLEOTIDE SEQUENCE</scope>
    <source>
        <strain evidence="5">R40</strain>
    </source>
</reference>
<comment type="similarity">
    <text evidence="2">Belongs to the ESS2 family.</text>
</comment>
<sequence length="442" mass="49038">MLASPGKSPRHIVLVPSPSPSTGASRSDGALATRSASDRGLEFFALPRKRKSAQVPLDEDSYVAAIEKIIERDYFPGVGELRDRVEWMEVVRSGEHAMIRDVEMEIGRRRRVRAREDGTPAVSVLNTPASMVSGQSHEDGGAVNTNLKLDEFLRKYTSEDNASFSRILDKENQERKKRYEKGVVDPNLRIEHANDRVTDGFGTSNQPLATLETWKYRAKNQLMYDSAEQEDAPFTQTEKKELDQGPPKSIATENTRFREELFDSEEREDVNTVAAWPSAERETNSRARNDYRYVATPSPAPGVDESPFMTWGQIAGTPLRLETDDTRGVIGGNGEGVPHFKIPAPSARDAKAHALSRDAGGRLREKAKLHSPCTPLPPRSWSGAAQKLVNKNVANSWSSSVDARLRASYGSPLIAPGMFVRSRQGRENSLPPRSPYVPRSMP</sequence>
<dbReference type="Proteomes" id="UP000822688">
    <property type="component" value="Chromosome 8"/>
</dbReference>
<comment type="subcellular location">
    <subcellularLocation>
        <location evidence="1">Nucleus</location>
    </subcellularLocation>
</comment>
<comment type="caution">
    <text evidence="5">The sequence shown here is derived from an EMBL/GenBank/DDBJ whole genome shotgun (WGS) entry which is preliminary data.</text>
</comment>
<proteinExistence type="inferred from homology"/>
<organism evidence="5 6">
    <name type="scientific">Ceratodon purpureus</name>
    <name type="common">Fire moss</name>
    <name type="synonym">Dicranum purpureum</name>
    <dbReference type="NCBI Taxonomy" id="3225"/>
    <lineage>
        <taxon>Eukaryota</taxon>
        <taxon>Viridiplantae</taxon>
        <taxon>Streptophyta</taxon>
        <taxon>Embryophyta</taxon>
        <taxon>Bryophyta</taxon>
        <taxon>Bryophytina</taxon>
        <taxon>Bryopsida</taxon>
        <taxon>Dicranidae</taxon>
        <taxon>Pseudoditrichales</taxon>
        <taxon>Ditrichaceae</taxon>
        <taxon>Ceratodon</taxon>
    </lineage>
</organism>
<dbReference type="InterPro" id="IPR019148">
    <property type="entry name" value="Nuclear_protein_DGCR14_ESS-2"/>
</dbReference>
<dbReference type="GO" id="GO:0071013">
    <property type="term" value="C:catalytic step 2 spliceosome"/>
    <property type="evidence" value="ECO:0007669"/>
    <property type="project" value="TreeGrafter"/>
</dbReference>
<name>A0A8T0GXR6_CERPU</name>
<gene>
    <name evidence="5" type="ORF">KC19_8G060900</name>
</gene>